<accession>A0A7K0EK35</accession>
<reference evidence="2 3" key="1">
    <citation type="journal article" date="2018" name="Antonie Van Leeuwenhoek">
        <title>Larkinella terrae sp. nov., isolated from soil on Jeju Island, South Korea.</title>
        <authorList>
            <person name="Ten L.N."/>
            <person name="Jeon J."/>
            <person name="Park S.J."/>
            <person name="Park S."/>
            <person name="Lee S.Y."/>
            <person name="Kim M.K."/>
            <person name="Jung H.Y."/>
        </authorList>
    </citation>
    <scope>NUCLEOTIDE SEQUENCE [LARGE SCALE GENOMIC DNA]</scope>
    <source>
        <strain evidence="2 3">KCTC 52001</strain>
    </source>
</reference>
<comment type="caution">
    <text evidence="2">The sequence shown here is derived from an EMBL/GenBank/DDBJ whole genome shotgun (WGS) entry which is preliminary data.</text>
</comment>
<evidence type="ECO:0000313" key="2">
    <source>
        <dbReference type="EMBL" id="MRS61818.1"/>
    </source>
</evidence>
<feature type="domain" description="HTH cro/C1-type" evidence="1">
    <location>
        <begin position="7"/>
        <end position="61"/>
    </location>
</feature>
<dbReference type="Gene3D" id="1.10.260.40">
    <property type="entry name" value="lambda repressor-like DNA-binding domains"/>
    <property type="match status" value="1"/>
</dbReference>
<dbReference type="EMBL" id="WJXZ01000006">
    <property type="protein sequence ID" value="MRS61818.1"/>
    <property type="molecule type" value="Genomic_DNA"/>
</dbReference>
<gene>
    <name evidence="2" type="ORF">GJJ30_11010</name>
</gene>
<proteinExistence type="predicted"/>
<sequence length="68" mass="7673">MYLPRNLKLLRNRANLSVDSVATQTDVTPENLTKFEEGNKTPSVAEANRLAALYNVSLEALLFRFMLC</sequence>
<evidence type="ECO:0000259" key="1">
    <source>
        <dbReference type="PROSITE" id="PS50943"/>
    </source>
</evidence>
<dbReference type="Pfam" id="PF13560">
    <property type="entry name" value="HTH_31"/>
    <property type="match status" value="1"/>
</dbReference>
<dbReference type="CDD" id="cd00093">
    <property type="entry name" value="HTH_XRE"/>
    <property type="match status" value="1"/>
</dbReference>
<dbReference type="InterPro" id="IPR001387">
    <property type="entry name" value="Cro/C1-type_HTH"/>
</dbReference>
<evidence type="ECO:0000313" key="3">
    <source>
        <dbReference type="Proteomes" id="UP000441754"/>
    </source>
</evidence>
<dbReference type="Proteomes" id="UP000441754">
    <property type="component" value="Unassembled WGS sequence"/>
</dbReference>
<dbReference type="PROSITE" id="PS50943">
    <property type="entry name" value="HTH_CROC1"/>
    <property type="match status" value="1"/>
</dbReference>
<dbReference type="SUPFAM" id="SSF47413">
    <property type="entry name" value="lambda repressor-like DNA-binding domains"/>
    <property type="match status" value="1"/>
</dbReference>
<protein>
    <submittedName>
        <fullName evidence="2">Helix-turn-helix domain-containing protein</fullName>
    </submittedName>
</protein>
<name>A0A7K0EK35_9BACT</name>
<keyword evidence="3" id="KW-1185">Reference proteome</keyword>
<organism evidence="2 3">
    <name type="scientific">Larkinella terrae</name>
    <dbReference type="NCBI Taxonomy" id="2025311"/>
    <lineage>
        <taxon>Bacteria</taxon>
        <taxon>Pseudomonadati</taxon>
        <taxon>Bacteroidota</taxon>
        <taxon>Cytophagia</taxon>
        <taxon>Cytophagales</taxon>
        <taxon>Spirosomataceae</taxon>
        <taxon>Larkinella</taxon>
    </lineage>
</organism>
<dbReference type="RefSeq" id="WP_154175210.1">
    <property type="nucleotide sequence ID" value="NZ_WJXZ01000006.1"/>
</dbReference>
<dbReference type="InterPro" id="IPR010982">
    <property type="entry name" value="Lambda_DNA-bd_dom_sf"/>
</dbReference>
<dbReference type="GO" id="GO:0003677">
    <property type="term" value="F:DNA binding"/>
    <property type="evidence" value="ECO:0007669"/>
    <property type="project" value="InterPro"/>
</dbReference>
<dbReference type="AlphaFoldDB" id="A0A7K0EK35"/>
<dbReference type="SMART" id="SM00530">
    <property type="entry name" value="HTH_XRE"/>
    <property type="match status" value="1"/>
</dbReference>